<keyword evidence="8 16" id="KW-0328">Glycosyltransferase</keyword>
<proteinExistence type="inferred from homology"/>
<evidence type="ECO:0000256" key="2">
    <source>
        <dbReference type="ARBA" id="ARBA00002049"/>
    </source>
</evidence>
<comment type="similarity">
    <text evidence="6 16">Belongs to the purine/pyrimidine phosphoribosyltransferase family.</text>
</comment>
<keyword evidence="11 16" id="KW-0660">Purine salvage</keyword>
<dbReference type="InterPro" id="IPR050408">
    <property type="entry name" value="HGPRT"/>
</dbReference>
<dbReference type="GO" id="GO:0052657">
    <property type="term" value="F:guanine phosphoribosyltransferase activity"/>
    <property type="evidence" value="ECO:0007669"/>
    <property type="project" value="UniProtKB-ARBA"/>
</dbReference>
<dbReference type="Proteomes" id="UP000051581">
    <property type="component" value="Unassembled WGS sequence"/>
</dbReference>
<dbReference type="InterPro" id="IPR029057">
    <property type="entry name" value="PRTase-like"/>
</dbReference>
<evidence type="ECO:0000256" key="3">
    <source>
        <dbReference type="ARBA" id="ARBA00004496"/>
    </source>
</evidence>
<evidence type="ECO:0000256" key="13">
    <source>
        <dbReference type="ARBA" id="ARBA00022842"/>
    </source>
</evidence>
<sequence>MNNDILKVLYSKEEIEEACQRLGKEISKTYAGKTPVVVGVLKGAIFFMTDIVRAVDAYVQIDFIDVSSYHGATESSGTVELMQDINTDIKGRDVLIVEDIVDTGRTLKFLQDTFADRGANSIKVCTLLDKPAGREVHAESDFIGFKVPNEFVVGYGLDYDEKYRNLPYIGVLKPEIYTNK</sequence>
<dbReference type="GO" id="GO:0004422">
    <property type="term" value="F:hypoxanthine phosphoribosyltransferase activity"/>
    <property type="evidence" value="ECO:0007669"/>
    <property type="project" value="InterPro"/>
</dbReference>
<dbReference type="GO" id="GO:0046100">
    <property type="term" value="P:hypoxanthine metabolic process"/>
    <property type="evidence" value="ECO:0007669"/>
    <property type="project" value="TreeGrafter"/>
</dbReference>
<keyword evidence="10 16" id="KW-0479">Metal-binding</keyword>
<dbReference type="PANTHER" id="PTHR43340">
    <property type="entry name" value="HYPOXANTHINE-GUANINE PHOSPHORIBOSYLTRANSFERASE"/>
    <property type="match status" value="1"/>
</dbReference>
<keyword evidence="19" id="KW-1185">Reference proteome</keyword>
<protein>
    <recommendedName>
        <fullName evidence="16">Hypoxanthine phosphoribosyltransferase</fullName>
        <ecNumber evidence="16">2.4.2.8</ecNumber>
    </recommendedName>
</protein>
<evidence type="ECO:0000256" key="4">
    <source>
        <dbReference type="ARBA" id="ARBA00004669"/>
    </source>
</evidence>
<dbReference type="SUPFAM" id="SSF53271">
    <property type="entry name" value="PRTase-like"/>
    <property type="match status" value="1"/>
</dbReference>
<dbReference type="PANTHER" id="PTHR43340:SF1">
    <property type="entry name" value="HYPOXANTHINE PHOSPHORIBOSYLTRANSFERASE"/>
    <property type="match status" value="1"/>
</dbReference>
<evidence type="ECO:0000259" key="17">
    <source>
        <dbReference type="Pfam" id="PF00156"/>
    </source>
</evidence>
<evidence type="ECO:0000256" key="9">
    <source>
        <dbReference type="ARBA" id="ARBA00022679"/>
    </source>
</evidence>
<dbReference type="GO" id="GO:0006166">
    <property type="term" value="P:purine ribonucleoside salvage"/>
    <property type="evidence" value="ECO:0007669"/>
    <property type="project" value="UniProtKB-KW"/>
</dbReference>
<evidence type="ECO:0000256" key="11">
    <source>
        <dbReference type="ARBA" id="ARBA00022726"/>
    </source>
</evidence>
<dbReference type="EMBL" id="AZEA01000012">
    <property type="protein sequence ID" value="KRK88142.1"/>
    <property type="molecule type" value="Genomic_DNA"/>
</dbReference>
<dbReference type="GO" id="GO:0032264">
    <property type="term" value="P:IMP salvage"/>
    <property type="evidence" value="ECO:0007669"/>
    <property type="project" value="UniProtKB-UniPathway"/>
</dbReference>
<dbReference type="GO" id="GO:0006178">
    <property type="term" value="P:guanine salvage"/>
    <property type="evidence" value="ECO:0007669"/>
    <property type="project" value="TreeGrafter"/>
</dbReference>
<dbReference type="UniPathway" id="UPA00591">
    <property type="reaction ID" value="UER00648"/>
</dbReference>
<feature type="domain" description="Phosphoribosyltransferase" evidence="17">
    <location>
        <begin position="11"/>
        <end position="159"/>
    </location>
</feature>
<dbReference type="EC" id="2.4.2.8" evidence="16"/>
<evidence type="ECO:0000313" key="18">
    <source>
        <dbReference type="EMBL" id="KRK88142.1"/>
    </source>
</evidence>
<dbReference type="PATRIC" id="fig|1423808.3.peg.628"/>
<dbReference type="GO" id="GO:0000166">
    <property type="term" value="F:nucleotide binding"/>
    <property type="evidence" value="ECO:0007669"/>
    <property type="project" value="UniProtKB-KW"/>
</dbReference>
<keyword evidence="12 16" id="KW-0547">Nucleotide-binding</keyword>
<organism evidence="18 19">
    <name type="scientific">Lentilactobacillus sunkii DSM 19904</name>
    <dbReference type="NCBI Taxonomy" id="1423808"/>
    <lineage>
        <taxon>Bacteria</taxon>
        <taxon>Bacillati</taxon>
        <taxon>Bacillota</taxon>
        <taxon>Bacilli</taxon>
        <taxon>Lactobacillales</taxon>
        <taxon>Lactobacillaceae</taxon>
        <taxon>Lentilactobacillus</taxon>
    </lineage>
</organism>
<dbReference type="Gene3D" id="3.40.50.2020">
    <property type="match status" value="1"/>
</dbReference>
<reference evidence="18 19" key="1">
    <citation type="journal article" date="2015" name="Genome Announc.">
        <title>Expanding the biotechnology potential of lactobacilli through comparative genomics of 213 strains and associated genera.</title>
        <authorList>
            <person name="Sun Z."/>
            <person name="Harris H.M."/>
            <person name="McCann A."/>
            <person name="Guo C."/>
            <person name="Argimon S."/>
            <person name="Zhang W."/>
            <person name="Yang X."/>
            <person name="Jeffery I.B."/>
            <person name="Cooney J.C."/>
            <person name="Kagawa T.F."/>
            <person name="Liu W."/>
            <person name="Song Y."/>
            <person name="Salvetti E."/>
            <person name="Wrobel A."/>
            <person name="Rasinkangas P."/>
            <person name="Parkhill J."/>
            <person name="Rea M.C."/>
            <person name="O'Sullivan O."/>
            <person name="Ritari J."/>
            <person name="Douillard F.P."/>
            <person name="Paul Ross R."/>
            <person name="Yang R."/>
            <person name="Briner A.E."/>
            <person name="Felis G.E."/>
            <person name="de Vos W.M."/>
            <person name="Barrangou R."/>
            <person name="Klaenhammer T.R."/>
            <person name="Caufield P.W."/>
            <person name="Cui Y."/>
            <person name="Zhang H."/>
            <person name="O'Toole P.W."/>
        </authorList>
    </citation>
    <scope>NUCLEOTIDE SEQUENCE [LARGE SCALE GENOMIC DNA]</scope>
    <source>
        <strain evidence="18 19">DSM 19904</strain>
    </source>
</reference>
<dbReference type="GO" id="GO:0005829">
    <property type="term" value="C:cytosol"/>
    <property type="evidence" value="ECO:0007669"/>
    <property type="project" value="TreeGrafter"/>
</dbReference>
<gene>
    <name evidence="18" type="ORF">FD17_GL000622</name>
</gene>
<comment type="subcellular location">
    <subcellularLocation>
        <location evidence="3 16">Cytoplasm</location>
    </subcellularLocation>
</comment>
<keyword evidence="13 16" id="KW-0460">Magnesium</keyword>
<accession>A0A0R1KWD4</accession>
<comment type="caution">
    <text evidence="18">The sequence shown here is derived from an EMBL/GenBank/DDBJ whole genome shotgun (WGS) entry which is preliminary data.</text>
</comment>
<dbReference type="GO" id="GO:0032263">
    <property type="term" value="P:GMP salvage"/>
    <property type="evidence" value="ECO:0007669"/>
    <property type="project" value="UniProtKB-UniPathway"/>
</dbReference>
<evidence type="ECO:0000256" key="16">
    <source>
        <dbReference type="RuleBase" id="RU364099"/>
    </source>
</evidence>
<comment type="catalytic activity">
    <reaction evidence="15">
        <text>IMP + diphosphate = hypoxanthine + 5-phospho-alpha-D-ribose 1-diphosphate</text>
        <dbReference type="Rhea" id="RHEA:17973"/>
        <dbReference type="ChEBI" id="CHEBI:17368"/>
        <dbReference type="ChEBI" id="CHEBI:33019"/>
        <dbReference type="ChEBI" id="CHEBI:58017"/>
        <dbReference type="ChEBI" id="CHEBI:58053"/>
        <dbReference type="EC" id="2.4.2.8"/>
    </reaction>
    <physiologicalReaction direction="right-to-left" evidence="15">
        <dbReference type="Rhea" id="RHEA:17975"/>
    </physiologicalReaction>
</comment>
<dbReference type="CDD" id="cd06223">
    <property type="entry name" value="PRTases_typeI"/>
    <property type="match status" value="1"/>
</dbReference>
<name>A0A0R1KWD4_9LACO</name>
<evidence type="ECO:0000256" key="5">
    <source>
        <dbReference type="ARBA" id="ARBA00004676"/>
    </source>
</evidence>
<comment type="cofactor">
    <cofactor evidence="1 16">
        <name>Mg(2+)</name>
        <dbReference type="ChEBI" id="CHEBI:18420"/>
    </cofactor>
</comment>
<comment type="pathway">
    <text evidence="5">Purine metabolism; GMP biosynthesis via salvage pathway; GMP from guanine: step 1/1.</text>
</comment>
<keyword evidence="9 16" id="KW-0808">Transferase</keyword>
<evidence type="ECO:0000256" key="14">
    <source>
        <dbReference type="ARBA" id="ARBA00048811"/>
    </source>
</evidence>
<evidence type="ECO:0000256" key="15">
    <source>
        <dbReference type="ARBA" id="ARBA00049402"/>
    </source>
</evidence>
<dbReference type="FunFam" id="3.40.50.2020:FF:000006">
    <property type="entry name" value="Hypoxanthine phosphoribosyltransferase"/>
    <property type="match status" value="1"/>
</dbReference>
<keyword evidence="7 16" id="KW-0963">Cytoplasm</keyword>
<dbReference type="Pfam" id="PF00156">
    <property type="entry name" value="Pribosyltran"/>
    <property type="match status" value="1"/>
</dbReference>
<evidence type="ECO:0000313" key="19">
    <source>
        <dbReference type="Proteomes" id="UP000051581"/>
    </source>
</evidence>
<evidence type="ECO:0000256" key="12">
    <source>
        <dbReference type="ARBA" id="ARBA00022741"/>
    </source>
</evidence>
<dbReference type="GO" id="GO:0000287">
    <property type="term" value="F:magnesium ion binding"/>
    <property type="evidence" value="ECO:0007669"/>
    <property type="project" value="TreeGrafter"/>
</dbReference>
<evidence type="ECO:0000256" key="10">
    <source>
        <dbReference type="ARBA" id="ARBA00022723"/>
    </source>
</evidence>
<dbReference type="RefSeq" id="WP_057825489.1">
    <property type="nucleotide sequence ID" value="NZ_AZEA01000012.1"/>
</dbReference>
<dbReference type="InterPro" id="IPR005904">
    <property type="entry name" value="Hxn_phspho_trans"/>
</dbReference>
<evidence type="ECO:0000256" key="6">
    <source>
        <dbReference type="ARBA" id="ARBA00008391"/>
    </source>
</evidence>
<dbReference type="OrthoDB" id="9802824at2"/>
<evidence type="ECO:0000256" key="7">
    <source>
        <dbReference type="ARBA" id="ARBA00022490"/>
    </source>
</evidence>
<dbReference type="NCBIfam" id="TIGR01203">
    <property type="entry name" value="HGPRTase"/>
    <property type="match status" value="1"/>
</dbReference>
<comment type="catalytic activity">
    <reaction evidence="14">
        <text>GMP + diphosphate = guanine + 5-phospho-alpha-D-ribose 1-diphosphate</text>
        <dbReference type="Rhea" id="RHEA:25424"/>
        <dbReference type="ChEBI" id="CHEBI:16235"/>
        <dbReference type="ChEBI" id="CHEBI:33019"/>
        <dbReference type="ChEBI" id="CHEBI:58017"/>
        <dbReference type="ChEBI" id="CHEBI:58115"/>
        <dbReference type="EC" id="2.4.2.8"/>
    </reaction>
    <physiologicalReaction direction="right-to-left" evidence="14">
        <dbReference type="Rhea" id="RHEA:25426"/>
    </physiologicalReaction>
</comment>
<dbReference type="InterPro" id="IPR000836">
    <property type="entry name" value="PRTase_dom"/>
</dbReference>
<comment type="function">
    <text evidence="2">Purine salvage pathway enzyme that catalyzes the transfer of the ribosyl-5-phosphate group from 5-phospho-alpha-D-ribose 1-diphosphate (PRPP) to the N9 position of the 6-oxopurines hypoxanthine and guanine to form the corresponding ribonucleotides IMP (inosine 5'-monophosphate) and GMP (guanosine 5'-monophosphate), with the release of PPi.</text>
</comment>
<comment type="pathway">
    <text evidence="4 16">Purine metabolism; IMP biosynthesis via salvage pathway; IMP from hypoxanthine: step 1/1.</text>
</comment>
<evidence type="ECO:0000256" key="8">
    <source>
        <dbReference type="ARBA" id="ARBA00022676"/>
    </source>
</evidence>
<dbReference type="AlphaFoldDB" id="A0A0R1KWD4"/>
<evidence type="ECO:0000256" key="1">
    <source>
        <dbReference type="ARBA" id="ARBA00001946"/>
    </source>
</evidence>
<dbReference type="UniPathway" id="UPA00909">
    <property type="reaction ID" value="UER00887"/>
</dbReference>